<reference evidence="4" key="1">
    <citation type="submission" date="2017-02" db="UniProtKB">
        <authorList>
            <consortium name="WormBaseParasite"/>
        </authorList>
    </citation>
    <scope>IDENTIFICATION</scope>
</reference>
<proteinExistence type="predicted"/>
<dbReference type="AlphaFoldDB" id="A0A0N4XVR3"/>
<sequence>MEENLTELPSIEIIKDLDTESAGHLDTSTPGEDVKEFEEESVDEPGKLTDEEHKPEATEIEEETMEEALLYAPESATPRKIDEMPEVENLDHQENRCETTGQETVPQENQEADSEPLLNDSPPEPLREETPVKSGAKPQSRLVRPQARLIHTAPQSATPTRTQSATRPSTGMPKPTPMPRPEARTIRPPAPRPVPKSSSKEQLNKKPSSRAQSQPRPNGEPKAASQTTTPKVYRKVVTVSSKVGSFTDHKPQGGNVQIFSESKTYNAASKVGSLHNVTHTPGDFLNPC</sequence>
<evidence type="ECO:0000313" key="4">
    <source>
        <dbReference type="WBParaSite" id="NBR_0000691201-mRNA-1"/>
    </source>
</evidence>
<dbReference type="Proteomes" id="UP000271162">
    <property type="component" value="Unassembled WGS sequence"/>
</dbReference>
<organism evidence="4">
    <name type="scientific">Nippostrongylus brasiliensis</name>
    <name type="common">Rat hookworm</name>
    <dbReference type="NCBI Taxonomy" id="27835"/>
    <lineage>
        <taxon>Eukaryota</taxon>
        <taxon>Metazoa</taxon>
        <taxon>Ecdysozoa</taxon>
        <taxon>Nematoda</taxon>
        <taxon>Chromadorea</taxon>
        <taxon>Rhabditida</taxon>
        <taxon>Rhabditina</taxon>
        <taxon>Rhabditomorpha</taxon>
        <taxon>Strongyloidea</taxon>
        <taxon>Heligmosomidae</taxon>
        <taxon>Nippostrongylus</taxon>
    </lineage>
</organism>
<name>A0A0N4XVR3_NIPBR</name>
<feature type="region of interest" description="Disordered" evidence="1">
    <location>
        <begin position="16"/>
        <end position="233"/>
    </location>
</feature>
<feature type="compositionally biased region" description="Polar residues" evidence="1">
    <location>
        <begin position="205"/>
        <end position="216"/>
    </location>
</feature>
<feature type="compositionally biased region" description="Basic and acidic residues" evidence="1">
    <location>
        <begin position="77"/>
        <end position="97"/>
    </location>
</feature>
<feature type="compositionally biased region" description="Polar residues" evidence="1">
    <location>
        <begin position="98"/>
        <end position="109"/>
    </location>
</feature>
<dbReference type="STRING" id="27835.A0A0N4XVR3"/>
<protein>
    <submittedName>
        <fullName evidence="4">Microtubule-associated protein</fullName>
    </submittedName>
</protein>
<dbReference type="EMBL" id="UYSL01019841">
    <property type="protein sequence ID" value="VDL70502.1"/>
    <property type="molecule type" value="Genomic_DNA"/>
</dbReference>
<gene>
    <name evidence="2" type="ORF">NBR_LOCUS6913</name>
</gene>
<feature type="compositionally biased region" description="Polar residues" evidence="1">
    <location>
        <begin position="153"/>
        <end position="169"/>
    </location>
</feature>
<keyword evidence="3" id="KW-1185">Reference proteome</keyword>
<feature type="compositionally biased region" description="Basic and acidic residues" evidence="1">
    <location>
        <begin position="44"/>
        <end position="57"/>
    </location>
</feature>
<evidence type="ECO:0000313" key="3">
    <source>
        <dbReference type="Proteomes" id="UP000271162"/>
    </source>
</evidence>
<evidence type="ECO:0000313" key="2">
    <source>
        <dbReference type="EMBL" id="VDL70502.1"/>
    </source>
</evidence>
<dbReference type="Pfam" id="PF00418">
    <property type="entry name" value="Tubulin-binding"/>
    <property type="match status" value="1"/>
</dbReference>
<reference evidence="2 3" key="2">
    <citation type="submission" date="2018-11" db="EMBL/GenBank/DDBJ databases">
        <authorList>
            <consortium name="Pathogen Informatics"/>
        </authorList>
    </citation>
    <scope>NUCLEOTIDE SEQUENCE [LARGE SCALE GENOMIC DNA]</scope>
</reference>
<evidence type="ECO:0000256" key="1">
    <source>
        <dbReference type="SAM" id="MobiDB-lite"/>
    </source>
</evidence>
<accession>A0A0N4XVR3</accession>
<dbReference type="InterPro" id="IPR001084">
    <property type="entry name" value="MAP_tubulin-bd_rpt"/>
</dbReference>
<dbReference type="GO" id="GO:0015631">
    <property type="term" value="F:tubulin binding"/>
    <property type="evidence" value="ECO:0007669"/>
    <property type="project" value="InterPro"/>
</dbReference>
<dbReference type="WBParaSite" id="NBR_0000691201-mRNA-1">
    <property type="protein sequence ID" value="NBR_0000691201-mRNA-1"/>
    <property type="gene ID" value="NBR_0000691201"/>
</dbReference>